<name>A0ABS6YDF0_9BACT</name>
<dbReference type="InterPro" id="IPR033985">
    <property type="entry name" value="SusD-like_N"/>
</dbReference>
<dbReference type="InterPro" id="IPR012944">
    <property type="entry name" value="SusD_RagB_dom"/>
</dbReference>
<dbReference type="RefSeq" id="WP_219481541.1">
    <property type="nucleotide sequence ID" value="NZ_JAHXCT010000005.1"/>
</dbReference>
<evidence type="ECO:0000259" key="6">
    <source>
        <dbReference type="Pfam" id="PF07980"/>
    </source>
</evidence>
<evidence type="ECO:0000256" key="5">
    <source>
        <dbReference type="SAM" id="SignalP"/>
    </source>
</evidence>
<feature type="domain" description="RagB/SusD" evidence="6">
    <location>
        <begin position="338"/>
        <end position="663"/>
    </location>
</feature>
<evidence type="ECO:0000256" key="4">
    <source>
        <dbReference type="ARBA" id="ARBA00023237"/>
    </source>
</evidence>
<evidence type="ECO:0000313" key="8">
    <source>
        <dbReference type="EMBL" id="MBW4769581.1"/>
    </source>
</evidence>
<accession>A0ABS6YDF0</accession>
<comment type="subcellular location">
    <subcellularLocation>
        <location evidence="1">Cell outer membrane</location>
    </subcellularLocation>
</comment>
<reference evidence="8 9" key="1">
    <citation type="submission" date="2021-07" db="EMBL/GenBank/DDBJ databases">
        <title>Genomic diversity and antimicrobial resistance of Prevotella spp. isolated from chronic lung disease airways.</title>
        <authorList>
            <person name="Webb K.A."/>
            <person name="Olagoke O.S."/>
            <person name="Baird T."/>
            <person name="Neill J."/>
            <person name="Pham A."/>
            <person name="Wells T.J."/>
            <person name="Ramsay K.A."/>
            <person name="Bell S.C."/>
            <person name="Sarovich D.S."/>
            <person name="Price E.P."/>
        </authorList>
    </citation>
    <scope>NUCLEOTIDE SEQUENCE [LARGE SCALE GENOMIC DNA]</scope>
    <source>
        <strain evidence="8 9">SCHI0011.S.12</strain>
    </source>
</reference>
<organism evidence="8 9">
    <name type="scientific">Hoylesella nanceiensis</name>
    <dbReference type="NCBI Taxonomy" id="425941"/>
    <lineage>
        <taxon>Bacteria</taxon>
        <taxon>Pseudomonadati</taxon>
        <taxon>Bacteroidota</taxon>
        <taxon>Bacteroidia</taxon>
        <taxon>Bacteroidales</taxon>
        <taxon>Prevotellaceae</taxon>
        <taxon>Hoylesella</taxon>
    </lineage>
</organism>
<dbReference type="Pfam" id="PF07980">
    <property type="entry name" value="SusD_RagB"/>
    <property type="match status" value="1"/>
</dbReference>
<evidence type="ECO:0000256" key="1">
    <source>
        <dbReference type="ARBA" id="ARBA00004442"/>
    </source>
</evidence>
<evidence type="ECO:0000256" key="3">
    <source>
        <dbReference type="ARBA" id="ARBA00023136"/>
    </source>
</evidence>
<feature type="chain" id="PRO_5045600497" evidence="5">
    <location>
        <begin position="24"/>
        <end position="675"/>
    </location>
</feature>
<dbReference type="Proteomes" id="UP000788426">
    <property type="component" value="Unassembled WGS sequence"/>
</dbReference>
<evidence type="ECO:0000259" key="7">
    <source>
        <dbReference type="Pfam" id="PF14322"/>
    </source>
</evidence>
<dbReference type="EMBL" id="JAHXCT010000005">
    <property type="protein sequence ID" value="MBW4769581.1"/>
    <property type="molecule type" value="Genomic_DNA"/>
</dbReference>
<protein>
    <submittedName>
        <fullName evidence="8">RagB/SusD family nutrient uptake outer membrane protein</fullName>
    </submittedName>
</protein>
<feature type="domain" description="SusD-like N-terminal" evidence="7">
    <location>
        <begin position="27"/>
        <end position="227"/>
    </location>
</feature>
<gene>
    <name evidence="8" type="ORF">KZO38_07375</name>
</gene>
<dbReference type="Pfam" id="PF14322">
    <property type="entry name" value="SusD-like_3"/>
    <property type="match status" value="1"/>
</dbReference>
<keyword evidence="2 5" id="KW-0732">Signal</keyword>
<keyword evidence="3" id="KW-0472">Membrane</keyword>
<dbReference type="PROSITE" id="PS51257">
    <property type="entry name" value="PROKAR_LIPOPROTEIN"/>
    <property type="match status" value="1"/>
</dbReference>
<evidence type="ECO:0000256" key="2">
    <source>
        <dbReference type="ARBA" id="ARBA00022729"/>
    </source>
</evidence>
<keyword evidence="9" id="KW-1185">Reference proteome</keyword>
<evidence type="ECO:0000313" key="9">
    <source>
        <dbReference type="Proteomes" id="UP000788426"/>
    </source>
</evidence>
<sequence length="675" mass="75814">MKLKYISSILFSGLMLTTLTTFTACNDFLDREPEDKVTPEKFFQAESDLADYAIKYYDFSTLNPGSYGMGTFADDNATDNQAGVDYSNYWVPGNWQVPANSSKEWNFEQIHHCNYFFEKVLPKYQAGTLKGNPDNIKHYIGEVYFLRAKAYFDKLSTIGDCPIIKEILADDRKVLLDNSKRQPQHKVARFILEDLDKAIELLKEDAPGGRNRISKNVAYLFRSRVALFEGTWLKYHKGTALVPGGSGWPGDAADVAGFNIDSEIDYFLSEAMASAKVVGDKVVDNLAANTDVRDGQDASLKSANPYFTMFSMPDLASYPEVLMWRQYNVEQGVTHNIQMQLGRNGGGTGYTRGYVNSFLMRNGLPIYATGSGYNSNWETQGVKATLQDRDSRIQLFCKQDGDVISYTNGAVATRFDMSWLAKGNNETRIVTGFAVKKGLNYDSKQQEEHHMGISASVVFRGAEALLNYMEASYEKNQTIDATAAKYWKALRTRAKVDPDYTKTINATVMTEEAKNDFGAYSHGALVNTTLYNIRRERRNEFIAEGMRLNDLRRWRALDQVNGYQIEGMRYWGSIYEGALVDKDGVNLVIVNVEQGKGNMSDKTISGVYVRPYQLSKVNNSVFNGYRFTEAHYLTPLAQSVFRKSSTAADNNIDQSVVYQNPGWPKVAGQGPIGVQ</sequence>
<feature type="signal peptide" evidence="5">
    <location>
        <begin position="1"/>
        <end position="23"/>
    </location>
</feature>
<comment type="caution">
    <text evidence="8">The sequence shown here is derived from an EMBL/GenBank/DDBJ whole genome shotgun (WGS) entry which is preliminary data.</text>
</comment>
<proteinExistence type="predicted"/>
<keyword evidence="4" id="KW-0998">Cell outer membrane</keyword>